<accession>A0ABY8IV67</accession>
<evidence type="ECO:0000313" key="3">
    <source>
        <dbReference type="Proteomes" id="UP001221597"/>
    </source>
</evidence>
<dbReference type="EMBL" id="CP121671">
    <property type="protein sequence ID" value="WFT74072.1"/>
    <property type="molecule type" value="Genomic_DNA"/>
</dbReference>
<reference evidence="2 3" key="1">
    <citation type="submission" date="2023-04" db="EMBL/GenBank/DDBJ databases">
        <title>Genome sequence of Halobacillus naozhouensis KACC 21980.</title>
        <authorList>
            <person name="Kim S."/>
            <person name="Heo J."/>
            <person name="Kwon S.-W."/>
        </authorList>
    </citation>
    <scope>NUCLEOTIDE SEQUENCE [LARGE SCALE GENOMIC DNA]</scope>
    <source>
        <strain evidence="2 3">KCTC 13234</strain>
    </source>
</reference>
<keyword evidence="1" id="KW-1133">Transmembrane helix</keyword>
<name>A0ABY8IV67_9BACI</name>
<feature type="transmembrane region" description="Helical" evidence="1">
    <location>
        <begin position="60"/>
        <end position="79"/>
    </location>
</feature>
<protein>
    <recommendedName>
        <fullName evidence="4">Peptidase family M50</fullName>
    </recommendedName>
</protein>
<dbReference type="Proteomes" id="UP001221597">
    <property type="component" value="Chromosome"/>
</dbReference>
<keyword evidence="3" id="KW-1185">Reference proteome</keyword>
<dbReference type="RefSeq" id="WP_283076076.1">
    <property type="nucleotide sequence ID" value="NZ_CP121671.1"/>
</dbReference>
<sequence length="123" mass="13931">MIDFLLALALVFIMHELGHVLAIMILNGTENIPFYHLGFEWSFKYFYVIHEKFEAPFKNLVVAVSGSLFPIALSIALLLTFDNQFSNIFTLLSFANLIMLHPNLPDGKNIISSLNEWGKKVDG</sequence>
<keyword evidence="1" id="KW-0812">Transmembrane</keyword>
<proteinExistence type="predicted"/>
<organism evidence="2 3">
    <name type="scientific">Halobacillus naozhouensis</name>
    <dbReference type="NCBI Taxonomy" id="554880"/>
    <lineage>
        <taxon>Bacteria</taxon>
        <taxon>Bacillati</taxon>
        <taxon>Bacillota</taxon>
        <taxon>Bacilli</taxon>
        <taxon>Bacillales</taxon>
        <taxon>Bacillaceae</taxon>
        <taxon>Halobacillus</taxon>
    </lineage>
</organism>
<evidence type="ECO:0000256" key="1">
    <source>
        <dbReference type="SAM" id="Phobius"/>
    </source>
</evidence>
<evidence type="ECO:0000313" key="2">
    <source>
        <dbReference type="EMBL" id="WFT74072.1"/>
    </source>
</evidence>
<keyword evidence="1" id="KW-0472">Membrane</keyword>
<evidence type="ECO:0008006" key="4">
    <source>
        <dbReference type="Google" id="ProtNLM"/>
    </source>
</evidence>
<gene>
    <name evidence="2" type="ORF">P9989_17115</name>
</gene>